<feature type="non-terminal residue" evidence="1">
    <location>
        <position position="56"/>
    </location>
</feature>
<evidence type="ECO:0000313" key="2">
    <source>
        <dbReference type="Proteomes" id="UP000287439"/>
    </source>
</evidence>
<comment type="caution">
    <text evidence="1">The sequence shown here is derived from an EMBL/GenBank/DDBJ whole genome shotgun (WGS) entry which is preliminary data.</text>
</comment>
<dbReference type="Proteomes" id="UP000287439">
    <property type="component" value="Unassembled WGS sequence"/>
</dbReference>
<dbReference type="AlphaFoldDB" id="A0A430RKK4"/>
<protein>
    <submittedName>
        <fullName evidence="1">Bacillithiol biosynthesis cysteine-adding enzyme BshC</fullName>
    </submittedName>
</protein>
<gene>
    <name evidence="1" type="ORF">CSW41_08545</name>
</gene>
<dbReference type="EMBL" id="PELV01000296">
    <property type="protein sequence ID" value="RTH17167.1"/>
    <property type="molecule type" value="Genomic_DNA"/>
</dbReference>
<accession>A0A430RKK4</accession>
<proteinExistence type="predicted"/>
<evidence type="ECO:0000313" key="1">
    <source>
        <dbReference type="EMBL" id="RTH17167.1"/>
    </source>
</evidence>
<sequence>MEAQVLAQLLGLPQGEEVLKERLGREGHPQLSSALAAYLKRLQAPWEVLGALEALG</sequence>
<reference evidence="1 2" key="1">
    <citation type="journal article" date="2019" name="Extremophiles">
        <title>Biogeography of thermophiles and predominance of Thermus scotoductus in domestic water heaters.</title>
        <authorList>
            <person name="Wilpiszeski R.L."/>
            <person name="Zhang Z."/>
            <person name="House C.H."/>
        </authorList>
    </citation>
    <scope>NUCLEOTIDE SEQUENCE [LARGE SCALE GENOMIC DNA]</scope>
    <source>
        <strain evidence="1 2">28_S28</strain>
    </source>
</reference>
<name>A0A430RKK4_THESC</name>
<organism evidence="1 2">
    <name type="scientific">Thermus scotoductus</name>
    <dbReference type="NCBI Taxonomy" id="37636"/>
    <lineage>
        <taxon>Bacteria</taxon>
        <taxon>Thermotogati</taxon>
        <taxon>Deinococcota</taxon>
        <taxon>Deinococci</taxon>
        <taxon>Thermales</taxon>
        <taxon>Thermaceae</taxon>
        <taxon>Thermus</taxon>
    </lineage>
</organism>